<evidence type="ECO:0000313" key="1">
    <source>
        <dbReference type="EMBL" id="SMO78884.1"/>
    </source>
</evidence>
<protein>
    <recommendedName>
        <fullName evidence="3">DUF2513 domain-containing protein</fullName>
    </recommendedName>
</protein>
<dbReference type="RefSeq" id="WP_185958661.1">
    <property type="nucleotide sequence ID" value="NZ_FXTK01000011.1"/>
</dbReference>
<sequence>MKNDLDLIRAILLEVEARNTATAEVVEISGWPERLVARHVERLCQDGLLDYTNGYWAGDEGDDVKEYLVKDLSTRGHQFLGALRSGDVLQRLKSALKPSELAALSFGKLAQIAGELAEKIIRQKLGL</sequence>
<name>A0A521E4J7_9RHOB</name>
<dbReference type="AlphaFoldDB" id="A0A521E4J7"/>
<proteinExistence type="predicted"/>
<dbReference type="EMBL" id="FXTK01000011">
    <property type="protein sequence ID" value="SMO78884.1"/>
    <property type="molecule type" value="Genomic_DNA"/>
</dbReference>
<evidence type="ECO:0008006" key="3">
    <source>
        <dbReference type="Google" id="ProtNLM"/>
    </source>
</evidence>
<dbReference type="Pfam" id="PF10711">
    <property type="entry name" value="DUF2513"/>
    <property type="match status" value="1"/>
</dbReference>
<reference evidence="1 2" key="1">
    <citation type="submission" date="2017-05" db="EMBL/GenBank/DDBJ databases">
        <authorList>
            <person name="Varghese N."/>
            <person name="Submissions S."/>
        </authorList>
    </citation>
    <scope>NUCLEOTIDE SEQUENCE [LARGE SCALE GENOMIC DNA]</scope>
    <source>
        <strain evidence="1 2">DSM 100094</strain>
    </source>
</reference>
<accession>A0A521E4J7</accession>
<organism evidence="1 2">
    <name type="scientific">Paracoccus laeviglucosivorans</name>
    <dbReference type="NCBI Taxonomy" id="1197861"/>
    <lineage>
        <taxon>Bacteria</taxon>
        <taxon>Pseudomonadati</taxon>
        <taxon>Pseudomonadota</taxon>
        <taxon>Alphaproteobacteria</taxon>
        <taxon>Rhodobacterales</taxon>
        <taxon>Paracoccaceae</taxon>
        <taxon>Paracoccus</taxon>
    </lineage>
</organism>
<dbReference type="Proteomes" id="UP000319014">
    <property type="component" value="Unassembled WGS sequence"/>
</dbReference>
<keyword evidence="2" id="KW-1185">Reference proteome</keyword>
<dbReference type="InterPro" id="IPR019650">
    <property type="entry name" value="DUF2513"/>
</dbReference>
<gene>
    <name evidence="1" type="ORF">SAMN06265221_11153</name>
</gene>
<evidence type="ECO:0000313" key="2">
    <source>
        <dbReference type="Proteomes" id="UP000319014"/>
    </source>
</evidence>